<dbReference type="GO" id="GO:0004497">
    <property type="term" value="F:monooxygenase activity"/>
    <property type="evidence" value="ECO:0007669"/>
    <property type="project" value="UniProtKB-KW"/>
</dbReference>
<dbReference type="PANTHER" id="PTHR30466:SF1">
    <property type="entry name" value="FMN REDUCTASE (NADH) RUTF"/>
    <property type="match status" value="1"/>
</dbReference>
<evidence type="ECO:0000256" key="1">
    <source>
        <dbReference type="ARBA" id="ARBA00023002"/>
    </source>
</evidence>
<dbReference type="SUPFAM" id="SSF50475">
    <property type="entry name" value="FMN-binding split barrel"/>
    <property type="match status" value="1"/>
</dbReference>
<dbReference type="Proteomes" id="UP000009877">
    <property type="component" value="Unassembled WGS sequence"/>
</dbReference>
<dbReference type="GO" id="GO:0006208">
    <property type="term" value="P:pyrimidine nucleobase catabolic process"/>
    <property type="evidence" value="ECO:0007669"/>
    <property type="project" value="TreeGrafter"/>
</dbReference>
<accession>M2YAX8</accession>
<proteinExistence type="predicted"/>
<dbReference type="RefSeq" id="WP_006215676.1">
    <property type="nucleotide sequence ID" value="NZ_ANHZ02000027.1"/>
</dbReference>
<dbReference type="EMBL" id="ANHZ02000027">
    <property type="protein sequence ID" value="EME35630.1"/>
    <property type="molecule type" value="Genomic_DNA"/>
</dbReference>
<keyword evidence="1" id="KW-0560">Oxidoreductase</keyword>
<dbReference type="STRING" id="71999.KPaMU14_00970"/>
<dbReference type="PANTHER" id="PTHR30466">
    <property type="entry name" value="FLAVIN REDUCTASE"/>
    <property type="match status" value="1"/>
</dbReference>
<name>M2YAX8_9MICC</name>
<evidence type="ECO:0000259" key="2">
    <source>
        <dbReference type="SMART" id="SM00903"/>
    </source>
</evidence>
<gene>
    <name evidence="3" type="ORF">C884_01450</name>
</gene>
<sequence>MEIETPPHSVRAEPGTEAFTDGYRLLAEELASGVAVVAARHRRRDHAVTVTGWLDISYDPPTMAVSLFDEARICEAVESSPTWTLSVLRREQEPTATWLASPGNPVDGLLDGVGFRRSPVGGAAVLDGALAWFELETRQIHPAATHMLVVGRVVAMGRGGEQGASTSQGQAGPLVHWGRGFHGLNS</sequence>
<dbReference type="GO" id="GO:0010181">
    <property type="term" value="F:FMN binding"/>
    <property type="evidence" value="ECO:0007669"/>
    <property type="project" value="InterPro"/>
</dbReference>
<dbReference type="InterPro" id="IPR050268">
    <property type="entry name" value="NADH-dep_flavin_reductase"/>
</dbReference>
<dbReference type="InterPro" id="IPR012349">
    <property type="entry name" value="Split_barrel_FMN-bd"/>
</dbReference>
<evidence type="ECO:0000313" key="3">
    <source>
        <dbReference type="EMBL" id="EME35630.1"/>
    </source>
</evidence>
<protein>
    <submittedName>
        <fullName evidence="3">Nitrilotriacetate monooxygenase component B</fullName>
    </submittedName>
</protein>
<keyword evidence="3" id="KW-0503">Monooxygenase</keyword>
<comment type="caution">
    <text evidence="3">The sequence shown here is derived from an EMBL/GenBank/DDBJ whole genome shotgun (WGS) entry which is preliminary data.</text>
</comment>
<dbReference type="GO" id="GO:0042602">
    <property type="term" value="F:riboflavin reductase (NADPH) activity"/>
    <property type="evidence" value="ECO:0007669"/>
    <property type="project" value="TreeGrafter"/>
</dbReference>
<dbReference type="Pfam" id="PF01613">
    <property type="entry name" value="Flavin_Reduct"/>
    <property type="match status" value="1"/>
</dbReference>
<organism evidence="3 4">
    <name type="scientific">Kocuria palustris PEL</name>
    <dbReference type="NCBI Taxonomy" id="1236550"/>
    <lineage>
        <taxon>Bacteria</taxon>
        <taxon>Bacillati</taxon>
        <taxon>Actinomycetota</taxon>
        <taxon>Actinomycetes</taxon>
        <taxon>Micrococcales</taxon>
        <taxon>Micrococcaceae</taxon>
        <taxon>Kocuria</taxon>
    </lineage>
</organism>
<evidence type="ECO:0000313" key="4">
    <source>
        <dbReference type="Proteomes" id="UP000009877"/>
    </source>
</evidence>
<dbReference type="Gene3D" id="2.30.110.10">
    <property type="entry name" value="Electron Transport, Fmn-binding Protein, Chain A"/>
    <property type="match status" value="1"/>
</dbReference>
<dbReference type="SMART" id="SM00903">
    <property type="entry name" value="Flavin_Reduct"/>
    <property type="match status" value="1"/>
</dbReference>
<reference evidence="3 4" key="1">
    <citation type="journal article" date="2014" name="Genome Announc.">
        <title>Draft Genome Sequence of Kocuria palustris PEL.</title>
        <authorList>
            <person name="Sharma G."/>
            <person name="Khatri I."/>
            <person name="Subramanian S."/>
        </authorList>
    </citation>
    <scope>NUCLEOTIDE SEQUENCE [LARGE SCALE GENOMIC DNA]</scope>
    <source>
        <strain evidence="3 4">PEL</strain>
    </source>
</reference>
<keyword evidence="4" id="KW-1185">Reference proteome</keyword>
<dbReference type="InterPro" id="IPR002563">
    <property type="entry name" value="Flavin_Rdtase-like_dom"/>
</dbReference>
<feature type="domain" description="Flavin reductase like" evidence="2">
    <location>
        <begin position="30"/>
        <end position="183"/>
    </location>
</feature>
<dbReference type="AlphaFoldDB" id="M2YAX8"/>